<protein>
    <submittedName>
        <fullName evidence="1">7068_t:CDS:1</fullName>
    </submittedName>
</protein>
<evidence type="ECO:0000313" key="2">
    <source>
        <dbReference type="Proteomes" id="UP000789525"/>
    </source>
</evidence>
<reference evidence="1" key="1">
    <citation type="submission" date="2021-06" db="EMBL/GenBank/DDBJ databases">
        <authorList>
            <person name="Kallberg Y."/>
            <person name="Tangrot J."/>
            <person name="Rosling A."/>
        </authorList>
    </citation>
    <scope>NUCLEOTIDE SEQUENCE</scope>
    <source>
        <strain evidence="1">CL356</strain>
    </source>
</reference>
<evidence type="ECO:0000313" key="1">
    <source>
        <dbReference type="EMBL" id="CAG8645877.1"/>
    </source>
</evidence>
<feature type="non-terminal residue" evidence="1">
    <location>
        <position position="1"/>
    </location>
</feature>
<comment type="caution">
    <text evidence="1">The sequence shown here is derived from an EMBL/GenBank/DDBJ whole genome shotgun (WGS) entry which is preliminary data.</text>
</comment>
<name>A0ACA9NE93_9GLOM</name>
<proteinExistence type="predicted"/>
<dbReference type="EMBL" id="CAJVPT010020093">
    <property type="protein sequence ID" value="CAG8645877.1"/>
    <property type="molecule type" value="Genomic_DNA"/>
</dbReference>
<sequence>DPNRALNFYQTALTQAFNDERLDNSSPEVTGIMIQLGALYEELDRIRDSIDVFTMAYDVIVKPDGSSVKLDGGMKIRSISLAQKLGDLHQSLKQYEQAEKYYVWSVEQLLQAQQSELKCSLEWVIWKKHKDGLNVDLNLWKISNPKGKSLGSKARDYYEKSLRLAKQIDFKDCVNEAELALQRTAALLNEQAQ</sequence>
<organism evidence="1 2">
    <name type="scientific">Acaulospora colombiana</name>
    <dbReference type="NCBI Taxonomy" id="27376"/>
    <lineage>
        <taxon>Eukaryota</taxon>
        <taxon>Fungi</taxon>
        <taxon>Fungi incertae sedis</taxon>
        <taxon>Mucoromycota</taxon>
        <taxon>Glomeromycotina</taxon>
        <taxon>Glomeromycetes</taxon>
        <taxon>Diversisporales</taxon>
        <taxon>Acaulosporaceae</taxon>
        <taxon>Acaulospora</taxon>
    </lineage>
</organism>
<dbReference type="Proteomes" id="UP000789525">
    <property type="component" value="Unassembled WGS sequence"/>
</dbReference>
<keyword evidence="2" id="KW-1185">Reference proteome</keyword>
<gene>
    <name evidence="1" type="ORF">ACOLOM_LOCUS8095</name>
</gene>
<accession>A0ACA9NE93</accession>